<dbReference type="EMBL" id="JBHTJA010000021">
    <property type="protein sequence ID" value="MFD0901499.1"/>
    <property type="molecule type" value="Genomic_DNA"/>
</dbReference>
<reference evidence="4" key="1">
    <citation type="journal article" date="2019" name="Int. J. Syst. Evol. Microbiol.">
        <title>The Global Catalogue of Microorganisms (GCM) 10K type strain sequencing project: providing services to taxonomists for standard genome sequencing and annotation.</title>
        <authorList>
            <consortium name="The Broad Institute Genomics Platform"/>
            <consortium name="The Broad Institute Genome Sequencing Center for Infectious Disease"/>
            <person name="Wu L."/>
            <person name="Ma J."/>
        </authorList>
    </citation>
    <scope>NUCLEOTIDE SEQUENCE [LARGE SCALE GENOMIC DNA]</scope>
    <source>
        <strain evidence="4">JCM 31202</strain>
    </source>
</reference>
<keyword evidence="4" id="KW-1185">Reference proteome</keyword>
<dbReference type="InterPro" id="IPR007278">
    <property type="entry name" value="DUF397"/>
</dbReference>
<gene>
    <name evidence="3" type="ORF">ACFQ11_13955</name>
</gene>
<protein>
    <submittedName>
        <fullName evidence="3">DUF397 domain-containing protein</fullName>
    </submittedName>
</protein>
<evidence type="ECO:0000313" key="4">
    <source>
        <dbReference type="Proteomes" id="UP001596972"/>
    </source>
</evidence>
<evidence type="ECO:0000256" key="1">
    <source>
        <dbReference type="SAM" id="MobiDB-lite"/>
    </source>
</evidence>
<comment type="caution">
    <text evidence="3">The sequence shown here is derived from an EMBL/GenBank/DDBJ whole genome shotgun (WGS) entry which is preliminary data.</text>
</comment>
<feature type="domain" description="DUF397" evidence="2">
    <location>
        <begin position="6"/>
        <end position="41"/>
    </location>
</feature>
<dbReference type="Pfam" id="PF04149">
    <property type="entry name" value="DUF397"/>
    <property type="match status" value="1"/>
</dbReference>
<proteinExistence type="predicted"/>
<organism evidence="3 4">
    <name type="scientific">Actinomadura sediminis</name>
    <dbReference type="NCBI Taxonomy" id="1038904"/>
    <lineage>
        <taxon>Bacteria</taxon>
        <taxon>Bacillati</taxon>
        <taxon>Actinomycetota</taxon>
        <taxon>Actinomycetes</taxon>
        <taxon>Streptosporangiales</taxon>
        <taxon>Thermomonosporaceae</taxon>
        <taxon>Actinomadura</taxon>
    </lineage>
</organism>
<accession>A0ABW3ESC4</accession>
<dbReference type="RefSeq" id="WP_378298712.1">
    <property type="nucleotide sequence ID" value="NZ_JBHTJA010000021.1"/>
</dbReference>
<sequence length="55" mass="5985">MDLRNATWRKVRRNTENGRNCVEIASVVGAVAVRDSKDPGRSQAHGEPGRLQAPG</sequence>
<feature type="region of interest" description="Disordered" evidence="1">
    <location>
        <begin position="33"/>
        <end position="55"/>
    </location>
</feature>
<evidence type="ECO:0000259" key="2">
    <source>
        <dbReference type="Pfam" id="PF04149"/>
    </source>
</evidence>
<dbReference type="Proteomes" id="UP001596972">
    <property type="component" value="Unassembled WGS sequence"/>
</dbReference>
<name>A0ABW3ESC4_9ACTN</name>
<evidence type="ECO:0000313" key="3">
    <source>
        <dbReference type="EMBL" id="MFD0901499.1"/>
    </source>
</evidence>